<dbReference type="Gene3D" id="3.30.70.970">
    <property type="entry name" value="RraB-like"/>
    <property type="match status" value="1"/>
</dbReference>
<dbReference type="InterPro" id="IPR036701">
    <property type="entry name" value="RraB-like_sf"/>
</dbReference>
<dbReference type="Pfam" id="PF05117">
    <property type="entry name" value="DUF695"/>
    <property type="match status" value="1"/>
</dbReference>
<comment type="caution">
    <text evidence="3">The sequence shown here is derived from an EMBL/GenBank/DDBJ whole genome shotgun (WGS) entry which is preliminary data.</text>
</comment>
<name>A0ABT8B0Y5_9NEIS</name>
<accession>A0ABT8B0Y5</accession>
<evidence type="ECO:0000259" key="2">
    <source>
        <dbReference type="Pfam" id="PF06877"/>
    </source>
</evidence>
<evidence type="ECO:0000313" key="4">
    <source>
        <dbReference type="Proteomes" id="UP001180081"/>
    </source>
</evidence>
<proteinExistence type="predicted"/>
<organism evidence="3 4">
    <name type="scientific">Chitinimonas viridis</name>
    <dbReference type="NCBI Taxonomy" id="664880"/>
    <lineage>
        <taxon>Bacteria</taxon>
        <taxon>Pseudomonadati</taxon>
        <taxon>Pseudomonadota</taxon>
        <taxon>Betaproteobacteria</taxon>
        <taxon>Neisseriales</taxon>
        <taxon>Chitinibacteraceae</taxon>
        <taxon>Chitinimonas</taxon>
    </lineage>
</organism>
<dbReference type="Proteomes" id="UP001180081">
    <property type="component" value="Unassembled WGS sequence"/>
</dbReference>
<sequence length="246" mass="28592">MSTWDFYFLNVDDKPASIYVNLGAIDAAPNPHYPHMAYIRLHMQAPREDGLSSQSEYDVLVTIEDHLVSTLVNENTQYLGRCTTNACRDFFFYLTDAHDWSLRTATCMNAFDGYQYQADTREEPDWSTYHDYLYPSEADKQTMQNRHVCDALAQQGDQLEAPREIEHWAYFPSNHALDLYVMESRQLGYEVRTITKPGENHDQYGVQLWRSDVPAYNCIDEVTLPLFYLAVKHGGEYDGWESVIIR</sequence>
<reference evidence="3" key="1">
    <citation type="journal article" date="2014" name="Int. J. Syst. Evol. Microbiol.">
        <title>Complete genome of a new Firmicutes species belonging to the dominant human colonic microbiota ('Ruminococcus bicirculans') reveals two chromosomes and a selective capacity to utilize plant glucans.</title>
        <authorList>
            <consortium name="NISC Comparative Sequencing Program"/>
            <person name="Wegmann U."/>
            <person name="Louis P."/>
            <person name="Goesmann A."/>
            <person name="Henrissat B."/>
            <person name="Duncan S.H."/>
            <person name="Flint H.J."/>
        </authorList>
    </citation>
    <scope>NUCLEOTIDE SEQUENCE</scope>
    <source>
        <strain evidence="3">CECT 7703</strain>
    </source>
</reference>
<dbReference type="EMBL" id="JAUFPU010000003">
    <property type="protein sequence ID" value="MDN3575704.1"/>
    <property type="molecule type" value="Genomic_DNA"/>
</dbReference>
<evidence type="ECO:0000259" key="1">
    <source>
        <dbReference type="Pfam" id="PF05117"/>
    </source>
</evidence>
<dbReference type="InterPro" id="IPR009671">
    <property type="entry name" value="RraB_dom"/>
</dbReference>
<feature type="domain" description="Regulator of ribonuclease activity B" evidence="2">
    <location>
        <begin position="144"/>
        <end position="241"/>
    </location>
</feature>
<feature type="domain" description="DUF695" evidence="1">
    <location>
        <begin position="3"/>
        <end position="134"/>
    </location>
</feature>
<dbReference type="Pfam" id="PF06877">
    <property type="entry name" value="RraB"/>
    <property type="match status" value="1"/>
</dbReference>
<dbReference type="InterPro" id="IPR016097">
    <property type="entry name" value="DUF695"/>
</dbReference>
<reference evidence="3" key="2">
    <citation type="submission" date="2023-06" db="EMBL/GenBank/DDBJ databases">
        <authorList>
            <person name="Lucena T."/>
            <person name="Sun Q."/>
        </authorList>
    </citation>
    <scope>NUCLEOTIDE SEQUENCE</scope>
    <source>
        <strain evidence="3">CECT 7703</strain>
    </source>
</reference>
<dbReference type="RefSeq" id="WP_290331352.1">
    <property type="nucleotide sequence ID" value="NZ_JAUFPU010000003.1"/>
</dbReference>
<protein>
    <submittedName>
        <fullName evidence="3">DUF695 domain-containing protein</fullName>
    </submittedName>
</protein>
<gene>
    <name evidence="3" type="ORF">QWZ03_02830</name>
</gene>
<dbReference type="SUPFAM" id="SSF89946">
    <property type="entry name" value="Hypothetical protein VC0424"/>
    <property type="match status" value="1"/>
</dbReference>
<keyword evidence="4" id="KW-1185">Reference proteome</keyword>
<evidence type="ECO:0000313" key="3">
    <source>
        <dbReference type="EMBL" id="MDN3575704.1"/>
    </source>
</evidence>